<dbReference type="InterPro" id="IPR000055">
    <property type="entry name" value="Restrct_endonuc_typeI_TRD"/>
</dbReference>
<dbReference type="Pfam" id="PF01420">
    <property type="entry name" value="Methylase_S"/>
    <property type="match status" value="1"/>
</dbReference>
<evidence type="ECO:0000256" key="1">
    <source>
        <dbReference type="ARBA" id="ARBA00010923"/>
    </source>
</evidence>
<proteinExistence type="inferred from homology"/>
<dbReference type="Proteomes" id="UP000006428">
    <property type="component" value="Unassembled WGS sequence"/>
</dbReference>
<dbReference type="Gene3D" id="3.90.220.20">
    <property type="entry name" value="DNA methylase specificity domains"/>
    <property type="match status" value="1"/>
</dbReference>
<accession>A0ABN0DTC2</accession>
<evidence type="ECO:0000313" key="5">
    <source>
        <dbReference type="EMBL" id="EHI50056.1"/>
    </source>
</evidence>
<organism evidence="5 6">
    <name type="scientific">Aeromonas salmonicida subsp. salmonicida 01-B526</name>
    <dbReference type="NCBI Taxonomy" id="1076135"/>
    <lineage>
        <taxon>Bacteria</taxon>
        <taxon>Pseudomonadati</taxon>
        <taxon>Pseudomonadota</taxon>
        <taxon>Gammaproteobacteria</taxon>
        <taxon>Aeromonadales</taxon>
        <taxon>Aeromonadaceae</taxon>
        <taxon>Aeromonas</taxon>
    </lineage>
</organism>
<dbReference type="InterPro" id="IPR051212">
    <property type="entry name" value="Type-I_RE_S_subunit"/>
</dbReference>
<evidence type="ECO:0000313" key="6">
    <source>
        <dbReference type="Proteomes" id="UP000006428"/>
    </source>
</evidence>
<feature type="non-terminal residue" evidence="5">
    <location>
        <position position="194"/>
    </location>
</feature>
<dbReference type="PANTHER" id="PTHR43140">
    <property type="entry name" value="TYPE-1 RESTRICTION ENZYME ECOKI SPECIFICITY PROTEIN"/>
    <property type="match status" value="1"/>
</dbReference>
<reference evidence="5 6" key="1">
    <citation type="journal article" date="2012" name="Front. Microbiol.">
        <title>Draft Genome Sequence of the Virulent Strain 01-B526 of the Fish Pathogen Aeromonas salmonicida.</title>
        <authorList>
            <person name="Charette S.J."/>
            <person name="Brochu F."/>
            <person name="Boyle B."/>
            <person name="Filion G."/>
            <person name="Tanaka K.H."/>
            <person name="Derome N."/>
        </authorList>
    </citation>
    <scope>NUCLEOTIDE SEQUENCE [LARGE SCALE GENOMIC DNA]</scope>
    <source>
        <strain evidence="5 6">01-B526</strain>
    </source>
</reference>
<evidence type="ECO:0000256" key="3">
    <source>
        <dbReference type="ARBA" id="ARBA00023125"/>
    </source>
</evidence>
<feature type="domain" description="Type I restriction modification DNA specificity" evidence="4">
    <location>
        <begin position="7"/>
        <end position="180"/>
    </location>
</feature>
<protein>
    <submittedName>
        <fullName evidence="5">Type I restriction-modification system RcaSBIP subunit S</fullName>
    </submittedName>
</protein>
<keyword evidence="6" id="KW-1185">Reference proteome</keyword>
<evidence type="ECO:0000259" key="4">
    <source>
        <dbReference type="Pfam" id="PF01420"/>
    </source>
</evidence>
<dbReference type="PANTHER" id="PTHR43140:SF1">
    <property type="entry name" value="TYPE I RESTRICTION ENZYME ECOKI SPECIFICITY SUBUNIT"/>
    <property type="match status" value="1"/>
</dbReference>
<dbReference type="SUPFAM" id="SSF116734">
    <property type="entry name" value="DNA methylase specificity domain"/>
    <property type="match status" value="1"/>
</dbReference>
<evidence type="ECO:0000256" key="2">
    <source>
        <dbReference type="ARBA" id="ARBA00022747"/>
    </source>
</evidence>
<gene>
    <name evidence="5" type="ORF">IYQ_23686</name>
</gene>
<dbReference type="RefSeq" id="WP_005322263.1">
    <property type="nucleotide sequence ID" value="NZ_AGVO01000156.1"/>
</dbReference>
<sequence>MRKSHLPEGWCISRISDISMKGEQRKPSDEETFIYIDIGSINRDLKCIESPLHLIGKDAPSRARKVIRSGDVLVSLTRPNLNAVALVPCHLDNQIASTGFEVIKTLMVDSRYIFALTRSKDFIDSISGVVQGALYPAAKSSDVQAYTFSLPPLAEQKVIADKLDTLLAQVETIKARLVSIPENLKTFRQSVLSA</sequence>
<keyword evidence="3" id="KW-0238">DNA-binding</keyword>
<comment type="similarity">
    <text evidence="1">Belongs to the type-I restriction system S methylase family.</text>
</comment>
<comment type="caution">
    <text evidence="5">The sequence shown here is derived from an EMBL/GenBank/DDBJ whole genome shotgun (WGS) entry which is preliminary data.</text>
</comment>
<dbReference type="EMBL" id="AGVO01000156">
    <property type="protein sequence ID" value="EHI50056.1"/>
    <property type="molecule type" value="Genomic_DNA"/>
</dbReference>
<keyword evidence="2" id="KW-0680">Restriction system</keyword>
<dbReference type="InterPro" id="IPR044946">
    <property type="entry name" value="Restrct_endonuc_typeI_TRD_sf"/>
</dbReference>
<name>A0ABN0DTC2_AERSS</name>